<gene>
    <name evidence="7" type="ORF">L6637_34815</name>
    <name evidence="6" type="ORF">L6654_30215</name>
</gene>
<dbReference type="Gene3D" id="1.20.1250.20">
    <property type="entry name" value="MFS general substrate transporter like domains"/>
    <property type="match status" value="1"/>
</dbReference>
<keyword evidence="2 4" id="KW-1133">Transmembrane helix</keyword>
<dbReference type="PROSITE" id="PS50850">
    <property type="entry name" value="MFS"/>
    <property type="match status" value="1"/>
</dbReference>
<dbReference type="InterPro" id="IPR020846">
    <property type="entry name" value="MFS_dom"/>
</dbReference>
<feature type="transmembrane region" description="Helical" evidence="4">
    <location>
        <begin position="131"/>
        <end position="149"/>
    </location>
</feature>
<dbReference type="InterPro" id="IPR036259">
    <property type="entry name" value="MFS_trans_sf"/>
</dbReference>
<evidence type="ECO:0000259" key="5">
    <source>
        <dbReference type="PROSITE" id="PS50850"/>
    </source>
</evidence>
<keyword evidence="1 4" id="KW-0812">Transmembrane</keyword>
<dbReference type="AlphaFoldDB" id="A0A9X1RFC3"/>
<feature type="transmembrane region" description="Helical" evidence="4">
    <location>
        <begin position="44"/>
        <end position="63"/>
    </location>
</feature>
<evidence type="ECO:0000313" key="6">
    <source>
        <dbReference type="EMBL" id="MCG2630911.1"/>
    </source>
</evidence>
<sequence>MDLKQLRLVMPLATCQAALLTNNIVVIGLNGLVGYALLGEDKSLATLPIATYIAGTAAMTFPASLWMRRFGRRHGFLVGTAIGLLGALICIAALFMSSFVILCIGTLLIGAYNAFGQYYRFAAAEMSGREFAGRAISMVLAGGIVGAIVGPEVAKRTKDLFAVQFAGTYIFLACLALVALAIQASLRLPIIKDEMEQSESRPISQIARQPGFIMAVLSSTLGYAGMSMLMTSAPIAMISHHHGYADAAFVIQWHALAMFAPSFVTGALIKRAGAAAIIRLGALLMLACAVAAVILGTGVNAFWVSLVLLGVGWNFLYVGGSTLLTKNYRTSEGAKAQAFHDQTVFLSTAISTALSGWLLQRVGWQTLLGLTAALATIVLLGSVWFTEPNRKGAQLARESR</sequence>
<name>A0A9X1RFC3_9BRAD</name>
<dbReference type="Proteomes" id="UP001139054">
    <property type="component" value="Unassembled WGS sequence"/>
</dbReference>
<evidence type="ECO:0000313" key="9">
    <source>
        <dbReference type="Proteomes" id="UP001139054"/>
    </source>
</evidence>
<dbReference type="EMBL" id="JAKLUA010000018">
    <property type="protein sequence ID" value="MCG2672130.1"/>
    <property type="molecule type" value="Genomic_DNA"/>
</dbReference>
<proteinExistence type="predicted"/>
<feature type="transmembrane region" description="Helical" evidence="4">
    <location>
        <begin position="12"/>
        <end position="38"/>
    </location>
</feature>
<dbReference type="SUPFAM" id="SSF103473">
    <property type="entry name" value="MFS general substrate transporter"/>
    <property type="match status" value="1"/>
</dbReference>
<feature type="transmembrane region" description="Helical" evidence="4">
    <location>
        <begin position="344"/>
        <end position="360"/>
    </location>
</feature>
<evidence type="ECO:0000256" key="2">
    <source>
        <dbReference type="ARBA" id="ARBA00022989"/>
    </source>
</evidence>
<protein>
    <submittedName>
        <fullName evidence="6">MFS transporter</fullName>
    </submittedName>
</protein>
<dbReference type="PANTHER" id="PTHR23534:SF1">
    <property type="entry name" value="MAJOR FACILITATOR SUPERFAMILY PROTEIN"/>
    <property type="match status" value="1"/>
</dbReference>
<dbReference type="EMBL" id="JAKLTY010000024">
    <property type="protein sequence ID" value="MCG2630911.1"/>
    <property type="molecule type" value="Genomic_DNA"/>
</dbReference>
<comment type="caution">
    <text evidence="6">The sequence shown here is derived from an EMBL/GenBank/DDBJ whole genome shotgun (WGS) entry which is preliminary data.</text>
</comment>
<evidence type="ECO:0000313" key="8">
    <source>
        <dbReference type="Proteomes" id="UP001139012"/>
    </source>
</evidence>
<feature type="transmembrane region" description="Helical" evidence="4">
    <location>
        <begin position="169"/>
        <end position="190"/>
    </location>
</feature>
<feature type="transmembrane region" description="Helical" evidence="4">
    <location>
        <begin position="276"/>
        <end position="295"/>
    </location>
</feature>
<reference evidence="6" key="1">
    <citation type="submission" date="2022-01" db="EMBL/GenBank/DDBJ databases">
        <title>Genome sequnece data of strain Bradyrhizobium sp. nov.</title>
        <authorList>
            <person name="Zhang J."/>
        </authorList>
    </citation>
    <scope>NUCLEOTIDE SEQUENCE</scope>
    <source>
        <strain evidence="7">WYCCWR 12774</strain>
        <strain evidence="6">WYCCWR 13023</strain>
    </source>
</reference>
<dbReference type="PANTHER" id="PTHR23534">
    <property type="entry name" value="MFS PERMEASE"/>
    <property type="match status" value="1"/>
</dbReference>
<evidence type="ECO:0000256" key="3">
    <source>
        <dbReference type="ARBA" id="ARBA00023136"/>
    </source>
</evidence>
<evidence type="ECO:0000256" key="4">
    <source>
        <dbReference type="SAM" id="Phobius"/>
    </source>
</evidence>
<feature type="transmembrane region" description="Helical" evidence="4">
    <location>
        <begin position="301"/>
        <end position="324"/>
    </location>
</feature>
<feature type="transmembrane region" description="Helical" evidence="4">
    <location>
        <begin position="75"/>
        <end position="95"/>
    </location>
</feature>
<evidence type="ECO:0000313" key="7">
    <source>
        <dbReference type="EMBL" id="MCG2672130.1"/>
    </source>
</evidence>
<feature type="transmembrane region" description="Helical" evidence="4">
    <location>
        <begin position="250"/>
        <end position="269"/>
    </location>
</feature>
<feature type="transmembrane region" description="Helical" evidence="4">
    <location>
        <begin position="101"/>
        <end position="119"/>
    </location>
</feature>
<dbReference type="Pfam" id="PF07690">
    <property type="entry name" value="MFS_1"/>
    <property type="match status" value="1"/>
</dbReference>
<feature type="domain" description="Major facilitator superfamily (MFS) profile" evidence="5">
    <location>
        <begin position="211"/>
        <end position="400"/>
    </location>
</feature>
<organism evidence="6 9">
    <name type="scientific">Bradyrhizobium zhengyangense</name>
    <dbReference type="NCBI Taxonomy" id="2911009"/>
    <lineage>
        <taxon>Bacteria</taxon>
        <taxon>Pseudomonadati</taxon>
        <taxon>Pseudomonadota</taxon>
        <taxon>Alphaproteobacteria</taxon>
        <taxon>Hyphomicrobiales</taxon>
        <taxon>Nitrobacteraceae</taxon>
        <taxon>Bradyrhizobium</taxon>
    </lineage>
</organism>
<keyword evidence="8" id="KW-1185">Reference proteome</keyword>
<dbReference type="GO" id="GO:0022857">
    <property type="term" value="F:transmembrane transporter activity"/>
    <property type="evidence" value="ECO:0007669"/>
    <property type="project" value="InterPro"/>
</dbReference>
<keyword evidence="3 4" id="KW-0472">Membrane</keyword>
<feature type="transmembrane region" description="Helical" evidence="4">
    <location>
        <begin position="211"/>
        <end position="230"/>
    </location>
</feature>
<dbReference type="Proteomes" id="UP001139012">
    <property type="component" value="Unassembled WGS sequence"/>
</dbReference>
<accession>A0A9X1RFC3</accession>
<dbReference type="InterPro" id="IPR011701">
    <property type="entry name" value="MFS"/>
</dbReference>
<feature type="transmembrane region" description="Helical" evidence="4">
    <location>
        <begin position="366"/>
        <end position="385"/>
    </location>
</feature>
<evidence type="ECO:0000256" key="1">
    <source>
        <dbReference type="ARBA" id="ARBA00022692"/>
    </source>
</evidence>
<dbReference type="RefSeq" id="WP_237866273.1">
    <property type="nucleotide sequence ID" value="NZ_JAKLTY010000024.1"/>
</dbReference>